<dbReference type="Gene3D" id="2.40.50.140">
    <property type="entry name" value="Nucleic acid-binding proteins"/>
    <property type="match status" value="1"/>
</dbReference>
<evidence type="ECO:0000313" key="6">
    <source>
        <dbReference type="Proteomes" id="UP000014760"/>
    </source>
</evidence>
<gene>
    <name evidence="4" type="ORF">CAPTEDRAFT_203407</name>
</gene>
<dbReference type="FunFam" id="2.40.50.140:FF:000395">
    <property type="entry name" value="Replication protein A3"/>
    <property type="match status" value="1"/>
</dbReference>
<dbReference type="InterPro" id="IPR012340">
    <property type="entry name" value="NA-bd_OB-fold"/>
</dbReference>
<dbReference type="HOGENOM" id="CLU_141922_0_0_1"/>
<dbReference type="OMA" id="AHEIQAT"/>
<dbReference type="PANTHER" id="PTHR15114">
    <property type="entry name" value="REPLICATION PROTEIN A3"/>
    <property type="match status" value="1"/>
</dbReference>
<dbReference type="Pfam" id="PF08661">
    <property type="entry name" value="Rep_fac-A_3"/>
    <property type="match status" value="1"/>
</dbReference>
<comment type="similarity">
    <text evidence="2">Belongs to the replication factor A protein 3 family.</text>
</comment>
<dbReference type="SUPFAM" id="SSF50249">
    <property type="entry name" value="Nucleic acid-binding proteins"/>
    <property type="match status" value="1"/>
</dbReference>
<dbReference type="GO" id="GO:0003697">
    <property type="term" value="F:single-stranded DNA binding"/>
    <property type="evidence" value="ECO:0007669"/>
    <property type="project" value="TreeGrafter"/>
</dbReference>
<dbReference type="PANTHER" id="PTHR15114:SF1">
    <property type="entry name" value="REPLICATION PROTEIN A 14 KDA SUBUNIT"/>
    <property type="match status" value="1"/>
</dbReference>
<dbReference type="AlphaFoldDB" id="R7VA93"/>
<dbReference type="GO" id="GO:0003684">
    <property type="term" value="F:damaged DNA binding"/>
    <property type="evidence" value="ECO:0007669"/>
    <property type="project" value="TreeGrafter"/>
</dbReference>
<dbReference type="EnsemblMetazoa" id="CapteT203407">
    <property type="protein sequence ID" value="CapteP203407"/>
    <property type="gene ID" value="CapteG203407"/>
</dbReference>
<proteinExistence type="inferred from homology"/>
<dbReference type="Proteomes" id="UP000014760">
    <property type="component" value="Unassembled WGS sequence"/>
</dbReference>
<reference evidence="4 6" key="2">
    <citation type="journal article" date="2013" name="Nature">
        <title>Insights into bilaterian evolution from three spiralian genomes.</title>
        <authorList>
            <person name="Simakov O."/>
            <person name="Marletaz F."/>
            <person name="Cho S.J."/>
            <person name="Edsinger-Gonzales E."/>
            <person name="Havlak P."/>
            <person name="Hellsten U."/>
            <person name="Kuo D.H."/>
            <person name="Larsson T."/>
            <person name="Lv J."/>
            <person name="Arendt D."/>
            <person name="Savage R."/>
            <person name="Osoegawa K."/>
            <person name="de Jong P."/>
            <person name="Grimwood J."/>
            <person name="Chapman J.A."/>
            <person name="Shapiro H."/>
            <person name="Aerts A."/>
            <person name="Otillar R.P."/>
            <person name="Terry A.Y."/>
            <person name="Boore J.L."/>
            <person name="Grigoriev I.V."/>
            <person name="Lindberg D.R."/>
            <person name="Seaver E.C."/>
            <person name="Weisblat D.A."/>
            <person name="Putnam N.H."/>
            <person name="Rokhsar D.S."/>
        </authorList>
    </citation>
    <scope>NUCLEOTIDE SEQUENCE</scope>
    <source>
        <strain evidence="4 6">I ESC-2004</strain>
    </source>
</reference>
<dbReference type="EMBL" id="KB293808">
    <property type="protein sequence ID" value="ELU15457.1"/>
    <property type="molecule type" value="Genomic_DNA"/>
</dbReference>
<dbReference type="EMBL" id="AMQN01000653">
    <property type="status" value="NOT_ANNOTATED_CDS"/>
    <property type="molecule type" value="Genomic_DNA"/>
</dbReference>
<evidence type="ECO:0000256" key="1">
    <source>
        <dbReference type="ARBA" id="ARBA00004123"/>
    </source>
</evidence>
<organism evidence="4">
    <name type="scientific">Capitella teleta</name>
    <name type="common">Polychaete worm</name>
    <dbReference type="NCBI Taxonomy" id="283909"/>
    <lineage>
        <taxon>Eukaryota</taxon>
        <taxon>Metazoa</taxon>
        <taxon>Spiralia</taxon>
        <taxon>Lophotrochozoa</taxon>
        <taxon>Annelida</taxon>
        <taxon>Polychaeta</taxon>
        <taxon>Sedentaria</taxon>
        <taxon>Scolecida</taxon>
        <taxon>Capitellidae</taxon>
        <taxon>Capitella</taxon>
    </lineage>
</organism>
<dbReference type="GO" id="GO:0035861">
    <property type="term" value="C:site of double-strand break"/>
    <property type="evidence" value="ECO:0007669"/>
    <property type="project" value="TreeGrafter"/>
</dbReference>
<dbReference type="OrthoDB" id="188186at2759"/>
<name>R7VA93_CAPTE</name>
<sequence>MNITSFGPLLPSHDLLAMAPTQLSSNGMSFELQTSDEVKVTVMLQEPVQEYLDGVVEVHGMVDQRLQIQCQQYVNFSSSTAKFDMKTYDKAIQLMHKHPQHYLTGNPAPVTF</sequence>
<dbReference type="GO" id="GO:0006289">
    <property type="term" value="P:nucleotide-excision repair"/>
    <property type="evidence" value="ECO:0007669"/>
    <property type="project" value="TreeGrafter"/>
</dbReference>
<evidence type="ECO:0000256" key="3">
    <source>
        <dbReference type="ARBA" id="ARBA00023242"/>
    </source>
</evidence>
<keyword evidence="3" id="KW-0539">Nucleus</keyword>
<dbReference type="GO" id="GO:0000724">
    <property type="term" value="P:double-strand break repair via homologous recombination"/>
    <property type="evidence" value="ECO:0007669"/>
    <property type="project" value="TreeGrafter"/>
</dbReference>
<reference evidence="5" key="3">
    <citation type="submission" date="2015-06" db="UniProtKB">
        <authorList>
            <consortium name="EnsemblMetazoa"/>
        </authorList>
    </citation>
    <scope>IDENTIFICATION</scope>
</reference>
<reference evidence="6" key="1">
    <citation type="submission" date="2012-12" db="EMBL/GenBank/DDBJ databases">
        <authorList>
            <person name="Hellsten U."/>
            <person name="Grimwood J."/>
            <person name="Chapman J.A."/>
            <person name="Shapiro H."/>
            <person name="Aerts A."/>
            <person name="Otillar R.P."/>
            <person name="Terry A.Y."/>
            <person name="Boore J.L."/>
            <person name="Simakov O."/>
            <person name="Marletaz F."/>
            <person name="Cho S.-J."/>
            <person name="Edsinger-Gonzales E."/>
            <person name="Havlak P."/>
            <person name="Kuo D.-H."/>
            <person name="Larsson T."/>
            <person name="Lv J."/>
            <person name="Arendt D."/>
            <person name="Savage R."/>
            <person name="Osoegawa K."/>
            <person name="de Jong P."/>
            <person name="Lindberg D.R."/>
            <person name="Seaver E.C."/>
            <person name="Weisblat D.A."/>
            <person name="Putnam N.H."/>
            <person name="Grigoriev I.V."/>
            <person name="Rokhsar D.S."/>
        </authorList>
    </citation>
    <scope>NUCLEOTIDE SEQUENCE</scope>
    <source>
        <strain evidence="6">I ESC-2004</strain>
    </source>
</reference>
<dbReference type="GO" id="GO:0005662">
    <property type="term" value="C:DNA replication factor A complex"/>
    <property type="evidence" value="ECO:0007669"/>
    <property type="project" value="TreeGrafter"/>
</dbReference>
<comment type="subcellular location">
    <subcellularLocation>
        <location evidence="1">Nucleus</location>
    </subcellularLocation>
</comment>
<accession>R7VA93</accession>
<dbReference type="GO" id="GO:0006284">
    <property type="term" value="P:base-excision repair"/>
    <property type="evidence" value="ECO:0007669"/>
    <property type="project" value="TreeGrafter"/>
</dbReference>
<dbReference type="STRING" id="283909.R7VA93"/>
<keyword evidence="6" id="KW-1185">Reference proteome</keyword>
<dbReference type="GO" id="GO:0006298">
    <property type="term" value="P:mismatch repair"/>
    <property type="evidence" value="ECO:0007669"/>
    <property type="project" value="TreeGrafter"/>
</dbReference>
<dbReference type="InterPro" id="IPR013970">
    <property type="entry name" value="Rfa2"/>
</dbReference>
<protein>
    <submittedName>
        <fullName evidence="4 5">Uncharacterized protein</fullName>
    </submittedName>
</protein>
<dbReference type="GO" id="GO:0006260">
    <property type="term" value="P:DNA replication"/>
    <property type="evidence" value="ECO:0007669"/>
    <property type="project" value="InterPro"/>
</dbReference>
<evidence type="ECO:0000313" key="5">
    <source>
        <dbReference type="EnsemblMetazoa" id="CapteP203407"/>
    </source>
</evidence>
<evidence type="ECO:0000313" key="4">
    <source>
        <dbReference type="EMBL" id="ELU15457.1"/>
    </source>
</evidence>
<evidence type="ECO:0000256" key="2">
    <source>
        <dbReference type="ARBA" id="ARBA00009761"/>
    </source>
</evidence>